<accession>A0A8H6VLA7</accession>
<dbReference type="PANTHER" id="PTHR47064:SF2">
    <property type="entry name" value="SMP-30_GLUCONOLACTONASE_LRE-LIKE REGION DOMAIN-CONTAINING PROTEIN-RELATED"/>
    <property type="match status" value="1"/>
</dbReference>
<sequence length="368" mass="41124">MPYHFYRAPVINNTEVTFAETEVANDLCFSLLQTATFVVFNQSLGLDLLGPDPSYEVVFNVTDDVHEAPVYVPALNKIFLSRLAQGYLPQLVIDLNHSPPTLSEYTPNPPIYAANGGTFHDGLIYYATAGGNNTLPGGEQRPSIRTLDTITNQSRTLLNNYYGYYFNGPDDLFLDPKDGSVWFTDPDFSWYRRRTDTPPQLKAATYRFDPKRGIVRMVESTISQPNGIAMSPDGKTVYIAETGVLVGDTSADGKEGTTYNSIGDRTLYKFNVVDHGTNLCCKRPFWYVQDWIADGVKIAKNGFVVAATGKGIDVLSEMGVLIVRLQTDFVVQNFVWVPDTTGRYTEFWLMGNGRILRVKWELEGIKLA</sequence>
<dbReference type="PANTHER" id="PTHR47064">
    <property type="entry name" value="PUTATIVE (AFU_ORTHOLOGUE AFUA_1G08990)-RELATED"/>
    <property type="match status" value="1"/>
</dbReference>
<protein>
    <submittedName>
        <fullName evidence="2">Gluconolactonase</fullName>
    </submittedName>
</protein>
<organism evidence="2 3">
    <name type="scientific">Pseudocercospora fuligena</name>
    <dbReference type="NCBI Taxonomy" id="685502"/>
    <lineage>
        <taxon>Eukaryota</taxon>
        <taxon>Fungi</taxon>
        <taxon>Dikarya</taxon>
        <taxon>Ascomycota</taxon>
        <taxon>Pezizomycotina</taxon>
        <taxon>Dothideomycetes</taxon>
        <taxon>Dothideomycetidae</taxon>
        <taxon>Mycosphaerellales</taxon>
        <taxon>Mycosphaerellaceae</taxon>
        <taxon>Pseudocercospora</taxon>
    </lineage>
</organism>
<reference evidence="2" key="1">
    <citation type="submission" date="2020-04" db="EMBL/GenBank/DDBJ databases">
        <title>Draft genome resource of the tomato pathogen Pseudocercospora fuligena.</title>
        <authorList>
            <person name="Zaccaron A."/>
        </authorList>
    </citation>
    <scope>NUCLEOTIDE SEQUENCE</scope>
    <source>
        <strain evidence="2">PF001</strain>
    </source>
</reference>
<gene>
    <name evidence="2" type="ORF">HII31_04068</name>
</gene>
<evidence type="ECO:0000313" key="2">
    <source>
        <dbReference type="EMBL" id="KAF7194562.1"/>
    </source>
</evidence>
<dbReference type="SUPFAM" id="SSF63829">
    <property type="entry name" value="Calcium-dependent phosphotriesterase"/>
    <property type="match status" value="1"/>
</dbReference>
<dbReference type="Proteomes" id="UP000660729">
    <property type="component" value="Unassembled WGS sequence"/>
</dbReference>
<proteinExistence type="predicted"/>
<comment type="caution">
    <text evidence="2">The sequence shown here is derived from an EMBL/GenBank/DDBJ whole genome shotgun (WGS) entry which is preliminary data.</text>
</comment>
<evidence type="ECO:0000313" key="3">
    <source>
        <dbReference type="Proteomes" id="UP000660729"/>
    </source>
</evidence>
<dbReference type="AlphaFoldDB" id="A0A8H6VLA7"/>
<keyword evidence="3" id="KW-1185">Reference proteome</keyword>
<dbReference type="OrthoDB" id="423498at2759"/>
<dbReference type="Pfam" id="PF08450">
    <property type="entry name" value="SGL"/>
    <property type="match status" value="1"/>
</dbReference>
<name>A0A8H6VLA7_9PEZI</name>
<dbReference type="InterPro" id="IPR052988">
    <property type="entry name" value="Oryzine_lactonohydrolase"/>
</dbReference>
<feature type="domain" description="SMP-30/Gluconolactonase/LRE-like region" evidence="1">
    <location>
        <begin position="167"/>
        <end position="324"/>
    </location>
</feature>
<dbReference type="EMBL" id="JABCIY010000058">
    <property type="protein sequence ID" value="KAF7194562.1"/>
    <property type="molecule type" value="Genomic_DNA"/>
</dbReference>
<dbReference type="InterPro" id="IPR013658">
    <property type="entry name" value="SGL"/>
</dbReference>
<dbReference type="Gene3D" id="2.120.10.30">
    <property type="entry name" value="TolB, C-terminal domain"/>
    <property type="match status" value="1"/>
</dbReference>
<evidence type="ECO:0000259" key="1">
    <source>
        <dbReference type="Pfam" id="PF08450"/>
    </source>
</evidence>
<dbReference type="InterPro" id="IPR011042">
    <property type="entry name" value="6-blade_b-propeller_TolB-like"/>
</dbReference>